<proteinExistence type="predicted"/>
<evidence type="ECO:0000313" key="1">
    <source>
        <dbReference type="EMBL" id="PKI37485.1"/>
    </source>
</evidence>
<dbReference type="Proteomes" id="UP000233551">
    <property type="component" value="Unassembled WGS sequence"/>
</dbReference>
<name>A0A2I0I0J9_PUNGR</name>
<evidence type="ECO:0000313" key="2">
    <source>
        <dbReference type="Proteomes" id="UP000233551"/>
    </source>
</evidence>
<protein>
    <submittedName>
        <fullName evidence="1">Uncharacterized protein</fullName>
    </submittedName>
</protein>
<dbReference type="AlphaFoldDB" id="A0A2I0I0J9"/>
<sequence length="328" mass="35726">MPLPCDEGFCFAGRRVLRDSSFEVDRLCIPSGRESESAIILAMRQKGSRFRRPPGNASRIPIGHVWAYRDFPNDALAALSVVQHARHTELLERRTLLPTVLEEGFPLGRLDSIGEPTGDRVGIDNLDTSLGDPLFARCVAPKGVFDLAGLILLSLELAKVKDSKDLTSECIVSYLPRGVVSVAPLFVEGISGWGCPRAYCGRGLVFTQMTESVLTSLAGVAHYGDLKANFNQRDPSLAATAESGCDPFSGQRRAQSLIDARGHAERCVSDHAVMLSVRKKLASVSLAWEGGSALRPRLALPWKKGEGRRWPAREGWHDSPVVRGGWQG</sequence>
<gene>
    <name evidence="1" type="ORF">CRG98_042147</name>
</gene>
<keyword evidence="2" id="KW-1185">Reference proteome</keyword>
<organism evidence="1 2">
    <name type="scientific">Punica granatum</name>
    <name type="common">Pomegranate</name>
    <dbReference type="NCBI Taxonomy" id="22663"/>
    <lineage>
        <taxon>Eukaryota</taxon>
        <taxon>Viridiplantae</taxon>
        <taxon>Streptophyta</taxon>
        <taxon>Embryophyta</taxon>
        <taxon>Tracheophyta</taxon>
        <taxon>Spermatophyta</taxon>
        <taxon>Magnoliopsida</taxon>
        <taxon>eudicotyledons</taxon>
        <taxon>Gunneridae</taxon>
        <taxon>Pentapetalae</taxon>
        <taxon>rosids</taxon>
        <taxon>malvids</taxon>
        <taxon>Myrtales</taxon>
        <taxon>Lythraceae</taxon>
        <taxon>Punica</taxon>
    </lineage>
</organism>
<reference evidence="1 2" key="1">
    <citation type="submission" date="2017-11" db="EMBL/GenBank/DDBJ databases">
        <title>De-novo sequencing of pomegranate (Punica granatum L.) genome.</title>
        <authorList>
            <person name="Akparov Z."/>
            <person name="Amiraslanov A."/>
            <person name="Hajiyeva S."/>
            <person name="Abbasov M."/>
            <person name="Kaur K."/>
            <person name="Hamwieh A."/>
            <person name="Solovyev V."/>
            <person name="Salamov A."/>
            <person name="Braich B."/>
            <person name="Kosarev P."/>
            <person name="Mahmoud A."/>
            <person name="Hajiyev E."/>
            <person name="Babayeva S."/>
            <person name="Izzatullayeva V."/>
            <person name="Mammadov A."/>
            <person name="Mammadov A."/>
            <person name="Sharifova S."/>
            <person name="Ojaghi J."/>
            <person name="Eynullazada K."/>
            <person name="Bayramov B."/>
            <person name="Abdulazimova A."/>
            <person name="Shahmuradov I."/>
        </authorList>
    </citation>
    <scope>NUCLEOTIDE SEQUENCE [LARGE SCALE GENOMIC DNA]</scope>
    <source>
        <strain evidence="2">cv. AG2017</strain>
        <tissue evidence="1">Leaf</tissue>
    </source>
</reference>
<accession>A0A2I0I0J9</accession>
<comment type="caution">
    <text evidence="1">The sequence shown here is derived from an EMBL/GenBank/DDBJ whole genome shotgun (WGS) entry which is preliminary data.</text>
</comment>
<dbReference type="EMBL" id="PGOL01004382">
    <property type="protein sequence ID" value="PKI37485.1"/>
    <property type="molecule type" value="Genomic_DNA"/>
</dbReference>